<name>A0A7J7T5Q4_MYOMY</name>
<protein>
    <submittedName>
        <fullName evidence="2">Uncharacterized protein</fullName>
    </submittedName>
</protein>
<organism evidence="2 3">
    <name type="scientific">Myotis myotis</name>
    <name type="common">Greater mouse-eared bat</name>
    <name type="synonym">Vespertilio myotis</name>
    <dbReference type="NCBI Taxonomy" id="51298"/>
    <lineage>
        <taxon>Eukaryota</taxon>
        <taxon>Metazoa</taxon>
        <taxon>Chordata</taxon>
        <taxon>Craniata</taxon>
        <taxon>Vertebrata</taxon>
        <taxon>Euteleostomi</taxon>
        <taxon>Mammalia</taxon>
        <taxon>Eutheria</taxon>
        <taxon>Laurasiatheria</taxon>
        <taxon>Chiroptera</taxon>
        <taxon>Yangochiroptera</taxon>
        <taxon>Vespertilionidae</taxon>
        <taxon>Myotis</taxon>
    </lineage>
</organism>
<feature type="region of interest" description="Disordered" evidence="1">
    <location>
        <begin position="48"/>
        <end position="80"/>
    </location>
</feature>
<reference evidence="2 3" key="1">
    <citation type="journal article" date="2020" name="Nature">
        <title>Six reference-quality genomes reveal evolution of bat adaptations.</title>
        <authorList>
            <person name="Jebb D."/>
            <person name="Huang Z."/>
            <person name="Pippel M."/>
            <person name="Hughes G.M."/>
            <person name="Lavrichenko K."/>
            <person name="Devanna P."/>
            <person name="Winkler S."/>
            <person name="Jermiin L.S."/>
            <person name="Skirmuntt E.C."/>
            <person name="Katzourakis A."/>
            <person name="Burkitt-Gray L."/>
            <person name="Ray D.A."/>
            <person name="Sullivan K.A.M."/>
            <person name="Roscito J.G."/>
            <person name="Kirilenko B.M."/>
            <person name="Davalos L.M."/>
            <person name="Corthals A.P."/>
            <person name="Power M.L."/>
            <person name="Jones G."/>
            <person name="Ransome R.D."/>
            <person name="Dechmann D.K.N."/>
            <person name="Locatelli A.G."/>
            <person name="Puechmaille S.J."/>
            <person name="Fedrigo O."/>
            <person name="Jarvis E.D."/>
            <person name="Hiller M."/>
            <person name="Vernes S.C."/>
            <person name="Myers E.W."/>
            <person name="Teeling E.C."/>
        </authorList>
    </citation>
    <scope>NUCLEOTIDE SEQUENCE [LARGE SCALE GENOMIC DNA]</scope>
    <source>
        <strain evidence="2">MMyoMyo1</strain>
        <tissue evidence="2">Flight muscle</tissue>
    </source>
</reference>
<keyword evidence="3" id="KW-1185">Reference proteome</keyword>
<proteinExistence type="predicted"/>
<evidence type="ECO:0000313" key="3">
    <source>
        <dbReference type="Proteomes" id="UP000527355"/>
    </source>
</evidence>
<gene>
    <name evidence="2" type="ORF">mMyoMyo1_009124</name>
</gene>
<accession>A0A7J7T5Q4</accession>
<feature type="region of interest" description="Disordered" evidence="1">
    <location>
        <begin position="102"/>
        <end position="150"/>
    </location>
</feature>
<evidence type="ECO:0000256" key="1">
    <source>
        <dbReference type="SAM" id="MobiDB-lite"/>
    </source>
</evidence>
<dbReference type="EMBL" id="JABWUV010000017">
    <property type="protein sequence ID" value="KAF6295992.1"/>
    <property type="molecule type" value="Genomic_DNA"/>
</dbReference>
<sequence length="150" mass="16172">MSSRLFQAPGEGWASLPHASCWASCFPVQLTRNLQKIFSLAADERLAAPDMPSRRRPSLQWPPPAAAARRRGRGQGESSDHIVLNRVLSPFGVGELTGLGHGVPRGTLLADQTSPKPLACGHRARGRGRPSSRPDPGSLLPWLKGLASWQ</sequence>
<evidence type="ECO:0000313" key="2">
    <source>
        <dbReference type="EMBL" id="KAF6295992.1"/>
    </source>
</evidence>
<dbReference type="Proteomes" id="UP000527355">
    <property type="component" value="Unassembled WGS sequence"/>
</dbReference>
<comment type="caution">
    <text evidence="2">The sequence shown here is derived from an EMBL/GenBank/DDBJ whole genome shotgun (WGS) entry which is preliminary data.</text>
</comment>
<dbReference type="AlphaFoldDB" id="A0A7J7T5Q4"/>